<reference evidence="2 3" key="1">
    <citation type="journal article" date="2023" name="G3 (Bethesda)">
        <title>A haplotype-resolved chromosome-scale genome for Quercus rubra L. provides insights into the genetics of adaptive traits for red oak species.</title>
        <authorList>
            <person name="Kapoor B."/>
            <person name="Jenkins J."/>
            <person name="Schmutz J."/>
            <person name="Zhebentyayeva T."/>
            <person name="Kuelheim C."/>
            <person name="Coggeshall M."/>
            <person name="Heim C."/>
            <person name="Lasky J.R."/>
            <person name="Leites L."/>
            <person name="Islam-Faridi N."/>
            <person name="Romero-Severson J."/>
            <person name="DeLeo V.L."/>
            <person name="Lucas S.M."/>
            <person name="Lazic D."/>
            <person name="Gailing O."/>
            <person name="Carlson J."/>
            <person name="Staton M."/>
        </authorList>
    </citation>
    <scope>NUCLEOTIDE SEQUENCE [LARGE SCALE GENOMIC DNA]</scope>
    <source>
        <strain evidence="2">Pseudo-F2</strain>
    </source>
</reference>
<accession>A0AAN7J3N8</accession>
<organism evidence="2 3">
    <name type="scientific">Quercus rubra</name>
    <name type="common">Northern red oak</name>
    <name type="synonym">Quercus borealis</name>
    <dbReference type="NCBI Taxonomy" id="3512"/>
    <lineage>
        <taxon>Eukaryota</taxon>
        <taxon>Viridiplantae</taxon>
        <taxon>Streptophyta</taxon>
        <taxon>Embryophyta</taxon>
        <taxon>Tracheophyta</taxon>
        <taxon>Spermatophyta</taxon>
        <taxon>Magnoliopsida</taxon>
        <taxon>eudicotyledons</taxon>
        <taxon>Gunneridae</taxon>
        <taxon>Pentapetalae</taxon>
        <taxon>rosids</taxon>
        <taxon>fabids</taxon>
        <taxon>Fagales</taxon>
        <taxon>Fagaceae</taxon>
        <taxon>Quercus</taxon>
    </lineage>
</organism>
<dbReference type="Pfam" id="PF02493">
    <property type="entry name" value="MORN"/>
    <property type="match status" value="5"/>
</dbReference>
<evidence type="ECO:0008006" key="4">
    <source>
        <dbReference type="Google" id="ProtNLM"/>
    </source>
</evidence>
<proteinExistence type="predicted"/>
<evidence type="ECO:0000313" key="2">
    <source>
        <dbReference type="EMBL" id="KAK4597055.1"/>
    </source>
</evidence>
<dbReference type="EMBL" id="JAXUIC010000003">
    <property type="protein sequence ID" value="KAK4597055.1"/>
    <property type="molecule type" value="Genomic_DNA"/>
</dbReference>
<dbReference type="SMART" id="SM00698">
    <property type="entry name" value="MORN"/>
    <property type="match status" value="4"/>
</dbReference>
<protein>
    <recommendedName>
        <fullName evidence="4">Protein ACCUMULATION AND REPLICATION OF CHLOROPLASTS 3</fullName>
    </recommendedName>
</protein>
<name>A0AAN7J3N8_QUERU</name>
<dbReference type="Proteomes" id="UP001324115">
    <property type="component" value="Unassembled WGS sequence"/>
</dbReference>
<dbReference type="Gene3D" id="3.40.50.1440">
    <property type="entry name" value="Tubulin/FtsZ, GTPase domain"/>
    <property type="match status" value="1"/>
</dbReference>
<evidence type="ECO:0000313" key="3">
    <source>
        <dbReference type="Proteomes" id="UP001324115"/>
    </source>
</evidence>
<keyword evidence="3" id="KW-1185">Reference proteome</keyword>
<keyword evidence="1" id="KW-0677">Repeat</keyword>
<comment type="caution">
    <text evidence="2">The sequence shown here is derived from an EMBL/GenBank/DDBJ whole genome shotgun (WGS) entry which is preliminary data.</text>
</comment>
<dbReference type="PANTHER" id="PTHR43215:SF15">
    <property type="entry name" value="PROTEIN ACCUMULATION AND REPLICATION OF CHLOROPLASTS 3, CHLOROPLASTIC"/>
    <property type="match status" value="1"/>
</dbReference>
<dbReference type="InterPro" id="IPR036525">
    <property type="entry name" value="Tubulin/FtsZ_GTPase_sf"/>
</dbReference>
<dbReference type="GO" id="GO:0005829">
    <property type="term" value="C:cytosol"/>
    <property type="evidence" value="ECO:0007669"/>
    <property type="project" value="TreeGrafter"/>
</dbReference>
<dbReference type="GO" id="GO:0010020">
    <property type="term" value="P:chloroplast fission"/>
    <property type="evidence" value="ECO:0007669"/>
    <property type="project" value="TreeGrafter"/>
</dbReference>
<dbReference type="PANTHER" id="PTHR43215">
    <property type="entry name" value="RADIAL SPOKE HEAD 1 HOMOLOG"/>
    <property type="match status" value="1"/>
</dbReference>
<dbReference type="SUPFAM" id="SSF52490">
    <property type="entry name" value="Tubulin nucleotide-binding domain-like"/>
    <property type="match status" value="1"/>
</dbReference>
<dbReference type="AlphaFoldDB" id="A0AAN7J3N8"/>
<sequence length="803" mass="89533">MPISVELPVFTSVRPLSRPSSLSSPHSPIPFFFYNKTVTKSSLRLKRSSTSRNSNSKEFLRISMSSERKECVGEVNVGDDIWGDSEFVEVIGIGSRKDAVLDFCLDSPFKSSSMRFWNILMKDSMKVQLQQRVLGKDLTPRIVEDPLSVQSVPKPIILVASAGDEFDHVTAVDILRTIKSANGFTVVIILKPFSFEGQRRQDEVKRLVGKLQEHTNLFIDVDTDMLLRKDLVTLDEAVKTANNAVLLAINAISVLISERHRKYIDVSPGVVKEVQVSELTKILQSYNEAKVGFGAGYNAKTSILQSLYDCPFLGVGVKDLNGVVICILASSDTVNNSDIHAFLCTFRQITEYTQSIILSVIHEPNLEPNLLVTTVLIVGDTGQQSSRKNSSILSTLAQHFPFVFDLLRKHHPQFNDIQGKHLHVNASCEGINSGLTHERGNGIDENSTAEDLQTVLSRDDNELYASSESEQSEVGLAETSTKSFRFYNAITEGTPAFQREPLVSWNLGPAYQIAEKWAKERTTDNGTAPIIDDLSIFHLPVGVRPSDELRDNVNISLTTQNPNPETDDDVKARPTVYPSVSSWSALTDAGFEAVKDFYNSAFTLFNGKYVDVPKKQGVVSVRAASMLEAERDSPKKWSPIVEIQYRGGIYRGRCQGGLPEGKGRLVLGDGSIYDGTWRYGKKSGLGTFYFSNGDVFQGSWREDVMHGKGWFYFHTGDRWFANFWKGKANGEGRFYSKSGDVFFGHFQDGWRHGHFLCIDVNGTRSLEIWDQGVLVSLRQYSHTCTDSANFVVYFSISILSLAF</sequence>
<gene>
    <name evidence="2" type="ORF">RGQ29_014889</name>
</gene>
<dbReference type="GO" id="GO:0009707">
    <property type="term" value="C:chloroplast outer membrane"/>
    <property type="evidence" value="ECO:0007669"/>
    <property type="project" value="TreeGrafter"/>
</dbReference>
<evidence type="ECO:0000256" key="1">
    <source>
        <dbReference type="ARBA" id="ARBA00022737"/>
    </source>
</evidence>
<dbReference type="SUPFAM" id="SSF82185">
    <property type="entry name" value="Histone H3 K4-specific methyltransferase SET7/9 N-terminal domain"/>
    <property type="match status" value="1"/>
</dbReference>
<dbReference type="InterPro" id="IPR003409">
    <property type="entry name" value="MORN"/>
</dbReference>
<dbReference type="Gene3D" id="2.20.110.10">
    <property type="entry name" value="Histone H3 K4-specific methyltransferase SET7/9 N-terminal domain"/>
    <property type="match status" value="2"/>
</dbReference>